<dbReference type="KEGG" id="soy:115879562"/>
<dbReference type="OrthoDB" id="6769745at2759"/>
<feature type="domain" description="Integrase zinc-binding" evidence="1">
    <location>
        <begin position="199"/>
        <end position="251"/>
    </location>
</feature>
<protein>
    <submittedName>
        <fullName evidence="3">Uncharacterized protein LOC115879562</fullName>
    </submittedName>
</protein>
<gene>
    <name evidence="3" type="primary">LOC115879562</name>
</gene>
<dbReference type="RefSeq" id="XP_030752317.1">
    <property type="nucleotide sequence ID" value="XM_030896457.1"/>
</dbReference>
<dbReference type="PANTHER" id="PTHR47331:SF2">
    <property type="match status" value="1"/>
</dbReference>
<dbReference type="InParanoid" id="A0A6J2XLW7"/>
<dbReference type="GeneID" id="115879562"/>
<evidence type="ECO:0000313" key="3">
    <source>
        <dbReference type="RefSeq" id="XP_030752317.1"/>
    </source>
</evidence>
<dbReference type="Gene3D" id="3.30.420.10">
    <property type="entry name" value="Ribonuclease H-like superfamily/Ribonuclease H"/>
    <property type="match status" value="1"/>
</dbReference>
<proteinExistence type="predicted"/>
<dbReference type="Pfam" id="PF17921">
    <property type="entry name" value="Integrase_H2C2"/>
    <property type="match status" value="1"/>
</dbReference>
<dbReference type="InterPro" id="IPR036397">
    <property type="entry name" value="RNaseH_sf"/>
</dbReference>
<evidence type="ECO:0000259" key="1">
    <source>
        <dbReference type="Pfam" id="PF17921"/>
    </source>
</evidence>
<keyword evidence="2" id="KW-1185">Reference proteome</keyword>
<accession>A0A6J2XLW7</accession>
<evidence type="ECO:0000313" key="2">
    <source>
        <dbReference type="Proteomes" id="UP000504635"/>
    </source>
</evidence>
<name>A0A6J2XLW7_SITOR</name>
<dbReference type="Proteomes" id="UP000504635">
    <property type="component" value="Unplaced"/>
</dbReference>
<organism evidence="2 3">
    <name type="scientific">Sitophilus oryzae</name>
    <name type="common">Rice weevil</name>
    <name type="synonym">Curculio oryzae</name>
    <dbReference type="NCBI Taxonomy" id="7048"/>
    <lineage>
        <taxon>Eukaryota</taxon>
        <taxon>Metazoa</taxon>
        <taxon>Ecdysozoa</taxon>
        <taxon>Arthropoda</taxon>
        <taxon>Hexapoda</taxon>
        <taxon>Insecta</taxon>
        <taxon>Pterygota</taxon>
        <taxon>Neoptera</taxon>
        <taxon>Endopterygota</taxon>
        <taxon>Coleoptera</taxon>
        <taxon>Polyphaga</taxon>
        <taxon>Cucujiformia</taxon>
        <taxon>Curculionidae</taxon>
        <taxon>Dryophthorinae</taxon>
        <taxon>Sitophilus</taxon>
    </lineage>
</organism>
<dbReference type="GO" id="GO:0003676">
    <property type="term" value="F:nucleic acid binding"/>
    <property type="evidence" value="ECO:0007669"/>
    <property type="project" value="InterPro"/>
</dbReference>
<dbReference type="InterPro" id="IPR041588">
    <property type="entry name" value="Integrase_H2C2"/>
</dbReference>
<reference evidence="3" key="1">
    <citation type="submission" date="2025-08" db="UniProtKB">
        <authorList>
            <consortium name="RefSeq"/>
        </authorList>
    </citation>
    <scope>IDENTIFICATION</scope>
    <source>
        <tissue evidence="3">Gonads</tissue>
    </source>
</reference>
<dbReference type="AlphaFoldDB" id="A0A6J2XLW7"/>
<sequence>MVKNWNYISSSLNPADIISRGCTLHELKYSELWWHGPEYLQKPVEFWPTDCNITKFAKISEKVPEYKPQTMTFFNTNTELHEIFERYSNYNKLIRVFGYCLRFINNLKLKKDNREYSNSLSPAEINNSIESLSKMVQITAFPSDFRSLQESGSVNPKSNLRSLSPILENGLILVGGRLQNANICYHSKHPIILPHSHPFTRLIIENEHLRSLHAGTQTTLSFIRQRFWPLNGKNSVKNCIRKCVICFKSKPKGLTAKMGQLPAPRVVPTSPFLTSSIDFAGPYELKDGKLKNRRIIKAYICVFVCMATKAIHLELITDLTTDGF</sequence>
<dbReference type="Gene3D" id="1.10.340.70">
    <property type="match status" value="1"/>
</dbReference>
<dbReference type="PANTHER" id="PTHR47331">
    <property type="entry name" value="PHD-TYPE DOMAIN-CONTAINING PROTEIN"/>
    <property type="match status" value="1"/>
</dbReference>